<evidence type="ECO:0000313" key="2">
    <source>
        <dbReference type="EMBL" id="MBW6436905.1"/>
    </source>
</evidence>
<proteinExistence type="predicted"/>
<dbReference type="EMBL" id="JAHXZI010000013">
    <property type="protein sequence ID" value="MBW6436905.1"/>
    <property type="molecule type" value="Genomic_DNA"/>
</dbReference>
<reference evidence="2 3" key="1">
    <citation type="journal article" date="2013" name="Antonie Van Leeuwenhoek">
        <title>Actinoplanes hulinensis sp. nov., a novel actinomycete isolated from soybean root (Glycine max (L.) Merr).</title>
        <authorList>
            <person name="Shen Y."/>
            <person name="Liu C."/>
            <person name="Wang X."/>
            <person name="Zhao J."/>
            <person name="Jia F."/>
            <person name="Zhang Y."/>
            <person name="Wang L."/>
            <person name="Yang D."/>
            <person name="Xiang W."/>
        </authorList>
    </citation>
    <scope>NUCLEOTIDE SEQUENCE [LARGE SCALE GENOMIC DNA]</scope>
    <source>
        <strain evidence="2 3">NEAU-M9</strain>
    </source>
</reference>
<organism evidence="2 3">
    <name type="scientific">Actinoplanes hulinensis</name>
    <dbReference type="NCBI Taxonomy" id="1144547"/>
    <lineage>
        <taxon>Bacteria</taxon>
        <taxon>Bacillati</taxon>
        <taxon>Actinomycetota</taxon>
        <taxon>Actinomycetes</taxon>
        <taxon>Micromonosporales</taxon>
        <taxon>Micromonosporaceae</taxon>
        <taxon>Actinoplanes</taxon>
    </lineage>
</organism>
<feature type="region of interest" description="Disordered" evidence="1">
    <location>
        <begin position="146"/>
        <end position="194"/>
    </location>
</feature>
<dbReference type="Proteomes" id="UP001519863">
    <property type="component" value="Unassembled WGS sequence"/>
</dbReference>
<gene>
    <name evidence="2" type="ORF">KZ829_24475</name>
</gene>
<keyword evidence="3" id="KW-1185">Reference proteome</keyword>
<sequence>MLQFDVDDPAKAQQWVPWLDPTTRATNWVWVKAEDLALIENQTTVPEPKKTPDTEIVTPDEPDHRALDRTCKYGQEREYTAVVPQRLDKPIVLGTTRAIPAAAPAAGSEYGVQMIIPGMQAADGAVLEVATENMLAFVAEIRARAEEARPGRNSSANPAPTPRWPASRSGMRPPAGTGGRCRSTASRRRSRCPA</sequence>
<feature type="compositionally biased region" description="Basic residues" evidence="1">
    <location>
        <begin position="185"/>
        <end position="194"/>
    </location>
</feature>
<name>A0ABS7B7E4_9ACTN</name>
<evidence type="ECO:0000313" key="3">
    <source>
        <dbReference type="Proteomes" id="UP001519863"/>
    </source>
</evidence>
<accession>A0ABS7B7E4</accession>
<comment type="caution">
    <text evidence="2">The sequence shown here is derived from an EMBL/GenBank/DDBJ whole genome shotgun (WGS) entry which is preliminary data.</text>
</comment>
<evidence type="ECO:0000256" key="1">
    <source>
        <dbReference type="SAM" id="MobiDB-lite"/>
    </source>
</evidence>
<protein>
    <submittedName>
        <fullName evidence="2">Uncharacterized protein</fullName>
    </submittedName>
</protein>
<dbReference type="RefSeq" id="WP_220146258.1">
    <property type="nucleotide sequence ID" value="NZ_JAHXZI010000013.1"/>
</dbReference>